<dbReference type="KEGG" id="cint:HZF06_00950"/>
<proteinExistence type="predicted"/>
<dbReference type="SUPFAM" id="SSF69304">
    <property type="entry name" value="Tricorn protease N-terminal domain"/>
    <property type="match status" value="1"/>
</dbReference>
<evidence type="ECO:0000313" key="3">
    <source>
        <dbReference type="Proteomes" id="UP000512286"/>
    </source>
</evidence>
<evidence type="ECO:0000313" key="2">
    <source>
        <dbReference type="EMBL" id="QLY80187.1"/>
    </source>
</evidence>
<dbReference type="AlphaFoldDB" id="A0A7D6VQ03"/>
<accession>A0A7D6VQ03</accession>
<dbReference type="PROSITE" id="PS51257">
    <property type="entry name" value="PROKAR_LIPOPROTEIN"/>
    <property type="match status" value="1"/>
</dbReference>
<organism evidence="2 3">
    <name type="scientific">Clostridium intestinale</name>
    <dbReference type="NCBI Taxonomy" id="36845"/>
    <lineage>
        <taxon>Bacteria</taxon>
        <taxon>Bacillati</taxon>
        <taxon>Bacillota</taxon>
        <taxon>Clostridia</taxon>
        <taxon>Eubacteriales</taxon>
        <taxon>Clostridiaceae</taxon>
        <taxon>Clostridium</taxon>
    </lineage>
</organism>
<protein>
    <recommendedName>
        <fullName evidence="4">PD40 domain-containing protein</fullName>
    </recommendedName>
</protein>
<reference evidence="2 3" key="1">
    <citation type="submission" date="2020-07" db="EMBL/GenBank/DDBJ databases">
        <title>Electron transfer.</title>
        <authorList>
            <person name="Huang L."/>
            <person name="Liu X."/>
            <person name="Zhou S."/>
        </authorList>
    </citation>
    <scope>NUCLEOTIDE SEQUENCE [LARGE SCALE GENOMIC DNA]</scope>
    <source>
        <strain evidence="2 3">Lx1</strain>
    </source>
</reference>
<feature type="chain" id="PRO_5038800075" description="PD40 domain-containing protein" evidence="1">
    <location>
        <begin position="24"/>
        <end position="395"/>
    </location>
</feature>
<dbReference type="EMBL" id="CP059378">
    <property type="protein sequence ID" value="QLY80187.1"/>
    <property type="molecule type" value="Genomic_DNA"/>
</dbReference>
<sequence>MIKNSLLKILTISILISSLFLTSCTTEEKTITVQDDVQKVSNELDEDGRIFTKVRDLDIPVVGDVISLSNNSSPIFSSQVSDPSNEAYANLFTLNADNSINYIESRVDFLDRDFNNDIITYFKDTELWSYDINTKEKKLLINLPEIKDDLKTYPYKIYDTNYVSIFSYVPYNEGFQNVIRILDLKTGKIYKSLSLRNLYVSPNILYSKITNKFYTFSLSSQSIYEFSLDDINPDAILNVSGMGNYNFRTSEDGNYIYLAQKDSTSGALYLSKFNLINRENITLLKVSPKEEEDLSWISFDITGDTIVYAFYSQKDDIHDPAFYKSKLYTANISEDSLTNTQLLYSTPNGRATTLWFNLSEDGSKLLTNIYSFQSGYKISDADDFTIQNSLYEKSK</sequence>
<gene>
    <name evidence="2" type="ORF">HZF06_00950</name>
</gene>
<evidence type="ECO:0000256" key="1">
    <source>
        <dbReference type="SAM" id="SignalP"/>
    </source>
</evidence>
<keyword evidence="1" id="KW-0732">Signal</keyword>
<dbReference type="Proteomes" id="UP000512286">
    <property type="component" value="Chromosome"/>
</dbReference>
<feature type="signal peptide" evidence="1">
    <location>
        <begin position="1"/>
        <end position="23"/>
    </location>
</feature>
<dbReference type="RefSeq" id="WP_181602082.1">
    <property type="nucleotide sequence ID" value="NZ_CP059378.1"/>
</dbReference>
<evidence type="ECO:0008006" key="4">
    <source>
        <dbReference type="Google" id="ProtNLM"/>
    </source>
</evidence>
<name>A0A7D6VQ03_9CLOT</name>